<sequence length="408" mass="45066">MFTAHEKLTKTRAFNKQDPDTEYEVFMPLQAYEQSTINGCFKFFKKNFTSSDANRLSFQGAPSNYFNRFSEFLRTGTYDYGVRKLGKLEEREYVEETSCGGSTLVKKKFGCKVSKVEPGRVSGDDMSPPTGETQKDHGPAEMQSVDESVESEQDKENVPPVNPGETYLAECVAQRQKVREELAQRLAVMRSLGVPSELVGASTSTPVCTSKGLTGAAVNIEGPQPIPVVQRASSEKAKEKARVPRKQVGTPGEAEDFTKFPEPKASKFSVSSLPKYRHLFEQEDMKSAIDKLSNAVICGSQLQVDCDLVGKVCQEGFNRSRRWFLGLVIGYRNSKVAAEGKVYTIVFQDGEDCAVKESACRVMLGLPKSQPARSAKEAARGKYEHLFNWDSSDDESEDGDGNADANKA</sequence>
<proteinExistence type="predicted"/>
<comment type="caution">
    <text evidence="2">The sequence shown here is derived from an EMBL/GenBank/DDBJ whole genome shotgun (WGS) entry which is preliminary data.</text>
</comment>
<keyword evidence="3" id="KW-1185">Reference proteome</keyword>
<feature type="compositionally biased region" description="Acidic residues" evidence="1">
    <location>
        <begin position="391"/>
        <end position="401"/>
    </location>
</feature>
<name>A0AAE0CH95_9CHLO</name>
<gene>
    <name evidence="2" type="ORF">CYMTET_36892</name>
</gene>
<feature type="region of interest" description="Disordered" evidence="1">
    <location>
        <begin position="118"/>
        <end position="164"/>
    </location>
</feature>
<organism evidence="2 3">
    <name type="scientific">Cymbomonas tetramitiformis</name>
    <dbReference type="NCBI Taxonomy" id="36881"/>
    <lineage>
        <taxon>Eukaryota</taxon>
        <taxon>Viridiplantae</taxon>
        <taxon>Chlorophyta</taxon>
        <taxon>Pyramimonadophyceae</taxon>
        <taxon>Pyramimonadales</taxon>
        <taxon>Pyramimonadaceae</taxon>
        <taxon>Cymbomonas</taxon>
    </lineage>
</organism>
<reference evidence="2 3" key="1">
    <citation type="journal article" date="2015" name="Genome Biol. Evol.">
        <title>Comparative Genomics of a Bacterivorous Green Alga Reveals Evolutionary Causalities and Consequences of Phago-Mixotrophic Mode of Nutrition.</title>
        <authorList>
            <person name="Burns J.A."/>
            <person name="Paasch A."/>
            <person name="Narechania A."/>
            <person name="Kim E."/>
        </authorList>
    </citation>
    <scope>NUCLEOTIDE SEQUENCE [LARGE SCALE GENOMIC DNA]</scope>
    <source>
        <strain evidence="2 3">PLY_AMNH</strain>
    </source>
</reference>
<feature type="compositionally biased region" description="Basic and acidic residues" evidence="1">
    <location>
        <begin position="233"/>
        <end position="242"/>
    </location>
</feature>
<evidence type="ECO:0000256" key="1">
    <source>
        <dbReference type="SAM" id="MobiDB-lite"/>
    </source>
</evidence>
<protein>
    <submittedName>
        <fullName evidence="2">Uncharacterized protein</fullName>
    </submittedName>
</protein>
<evidence type="ECO:0000313" key="3">
    <source>
        <dbReference type="Proteomes" id="UP001190700"/>
    </source>
</evidence>
<feature type="region of interest" description="Disordered" evidence="1">
    <location>
        <begin position="231"/>
        <end position="259"/>
    </location>
</feature>
<accession>A0AAE0CH95</accession>
<dbReference type="EMBL" id="LGRX02024600">
    <property type="protein sequence ID" value="KAK3253875.1"/>
    <property type="molecule type" value="Genomic_DNA"/>
</dbReference>
<feature type="region of interest" description="Disordered" evidence="1">
    <location>
        <begin position="387"/>
        <end position="408"/>
    </location>
</feature>
<evidence type="ECO:0000313" key="2">
    <source>
        <dbReference type="EMBL" id="KAK3253875.1"/>
    </source>
</evidence>
<dbReference type="Proteomes" id="UP001190700">
    <property type="component" value="Unassembled WGS sequence"/>
</dbReference>
<dbReference type="AlphaFoldDB" id="A0AAE0CH95"/>